<dbReference type="Gene3D" id="6.10.250.660">
    <property type="match status" value="1"/>
</dbReference>
<evidence type="ECO:0000313" key="9">
    <source>
        <dbReference type="Proteomes" id="UP000366051"/>
    </source>
</evidence>
<accession>A0A5Q2N287</accession>
<protein>
    <submittedName>
        <fullName evidence="8">DivIVA domain-containing protein</fullName>
    </submittedName>
</protein>
<dbReference type="NCBIfam" id="TIGR03544">
    <property type="entry name" value="DivI1A_domain"/>
    <property type="match status" value="1"/>
</dbReference>
<dbReference type="AlphaFoldDB" id="A0A5Q2N287"/>
<evidence type="ECO:0000256" key="3">
    <source>
        <dbReference type="ARBA" id="ARBA00022490"/>
    </source>
</evidence>
<evidence type="ECO:0000256" key="4">
    <source>
        <dbReference type="ARBA" id="ARBA00022618"/>
    </source>
</evidence>
<proteinExistence type="inferred from homology"/>
<dbReference type="InterPro" id="IPR019933">
    <property type="entry name" value="DivIVA_domain"/>
</dbReference>
<evidence type="ECO:0000256" key="7">
    <source>
        <dbReference type="SAM" id="Coils"/>
    </source>
</evidence>
<organism evidence="8 9">
    <name type="scientific">Heliorestis convoluta</name>
    <dbReference type="NCBI Taxonomy" id="356322"/>
    <lineage>
        <taxon>Bacteria</taxon>
        <taxon>Bacillati</taxon>
        <taxon>Bacillota</taxon>
        <taxon>Clostridia</taxon>
        <taxon>Eubacteriales</taxon>
        <taxon>Heliobacteriaceae</taxon>
        <taxon>Heliorestis</taxon>
    </lineage>
</organism>
<keyword evidence="3" id="KW-0963">Cytoplasm</keyword>
<dbReference type="InterPro" id="IPR007793">
    <property type="entry name" value="DivIVA_fam"/>
</dbReference>
<comment type="similarity">
    <text evidence="2">Belongs to the DivIVA family.</text>
</comment>
<gene>
    <name evidence="8" type="primary">divIVA</name>
    <name evidence="8" type="ORF">FTV88_1851</name>
</gene>
<keyword evidence="9" id="KW-1185">Reference proteome</keyword>
<dbReference type="PANTHER" id="PTHR35794">
    <property type="entry name" value="CELL DIVISION PROTEIN DIVIVA"/>
    <property type="match status" value="1"/>
</dbReference>
<comment type="subcellular location">
    <subcellularLocation>
        <location evidence="1">Cytoplasm</location>
    </subcellularLocation>
</comment>
<dbReference type="EMBL" id="CP045875">
    <property type="protein sequence ID" value="QGG47949.1"/>
    <property type="molecule type" value="Genomic_DNA"/>
</dbReference>
<evidence type="ECO:0000256" key="1">
    <source>
        <dbReference type="ARBA" id="ARBA00004496"/>
    </source>
</evidence>
<keyword evidence="6" id="KW-0131">Cell cycle</keyword>
<feature type="coiled-coil region" evidence="7">
    <location>
        <begin position="92"/>
        <end position="130"/>
    </location>
</feature>
<sequence length="209" mass="24105">MLTPLEIHQKEFKKSAWGYKAEEVDFFLDRIARAHEALYKENMILKEKIAQVEDNLCRYKKLEETLSTTLLLAQKTADEVKSSAQRESELMLKEAKHQAEIIITNAKDKQKELEQNFEHLKNQSRQFRLQFKAMLLSQLEALNEDEVAKKEIDEKNQKKVECKKESAHTYNDQDEMFSPALQVAIAKADFAAPVEGFTELGGSKINKAI</sequence>
<dbReference type="Pfam" id="PF05103">
    <property type="entry name" value="DivIVA"/>
    <property type="match status" value="1"/>
</dbReference>
<dbReference type="Proteomes" id="UP000366051">
    <property type="component" value="Chromosome"/>
</dbReference>
<dbReference type="GO" id="GO:0051301">
    <property type="term" value="P:cell division"/>
    <property type="evidence" value="ECO:0007669"/>
    <property type="project" value="UniProtKB-KW"/>
</dbReference>
<evidence type="ECO:0000256" key="6">
    <source>
        <dbReference type="ARBA" id="ARBA00023306"/>
    </source>
</evidence>
<keyword evidence="4" id="KW-0132">Cell division</keyword>
<dbReference type="RefSeq" id="WP_162007961.1">
    <property type="nucleotide sequence ID" value="NZ_CP045875.1"/>
</dbReference>
<reference evidence="9" key="1">
    <citation type="submission" date="2019-11" db="EMBL/GenBank/DDBJ databases">
        <title>Genome sequence of Heliorestis convoluta strain HH, an alkaliphilic and minimalistic phototrophic bacterium from a soda lake in Egypt.</title>
        <authorList>
            <person name="Dewey E.D."/>
            <person name="Stokes L.M."/>
            <person name="Burchell B.M."/>
            <person name="Shaffer K.N."/>
            <person name="Huntington A.M."/>
            <person name="Baker J.M."/>
            <person name="Nadendla S."/>
            <person name="Giglio M.G."/>
            <person name="Touchman J.W."/>
            <person name="Blankenship R.E."/>
            <person name="Madigan M.T."/>
            <person name="Sattley W.M."/>
        </authorList>
    </citation>
    <scope>NUCLEOTIDE SEQUENCE [LARGE SCALE GENOMIC DNA]</scope>
    <source>
        <strain evidence="9">HH</strain>
    </source>
</reference>
<dbReference type="GO" id="GO:0005737">
    <property type="term" value="C:cytoplasm"/>
    <property type="evidence" value="ECO:0007669"/>
    <property type="project" value="UniProtKB-SubCell"/>
</dbReference>
<evidence type="ECO:0000256" key="2">
    <source>
        <dbReference type="ARBA" id="ARBA00009008"/>
    </source>
</evidence>
<evidence type="ECO:0000313" key="8">
    <source>
        <dbReference type="EMBL" id="QGG47949.1"/>
    </source>
</evidence>
<keyword evidence="5 7" id="KW-0175">Coiled coil</keyword>
<evidence type="ECO:0000256" key="5">
    <source>
        <dbReference type="ARBA" id="ARBA00023054"/>
    </source>
</evidence>
<dbReference type="KEGG" id="hcv:FTV88_1851"/>
<name>A0A5Q2N287_9FIRM</name>
<dbReference type="PANTHER" id="PTHR35794:SF2">
    <property type="entry name" value="CELL DIVISION PROTEIN DIVIVA"/>
    <property type="match status" value="1"/>
</dbReference>